<proteinExistence type="predicted"/>
<dbReference type="EMBL" id="BNAW01000046">
    <property type="protein sequence ID" value="GHG39008.1"/>
    <property type="molecule type" value="Genomic_DNA"/>
</dbReference>
<evidence type="ECO:0000313" key="2">
    <source>
        <dbReference type="Proteomes" id="UP000649955"/>
    </source>
</evidence>
<organism evidence="1 2">
    <name type="scientific">Amycolatopsis bullii</name>
    <dbReference type="NCBI Taxonomy" id="941987"/>
    <lineage>
        <taxon>Bacteria</taxon>
        <taxon>Bacillati</taxon>
        <taxon>Actinomycetota</taxon>
        <taxon>Actinomycetes</taxon>
        <taxon>Pseudonocardiales</taxon>
        <taxon>Pseudonocardiaceae</taxon>
        <taxon>Amycolatopsis</taxon>
    </lineage>
</organism>
<name>A0ABQ3KQD0_9PSEU</name>
<evidence type="ECO:0000313" key="1">
    <source>
        <dbReference type="EMBL" id="GHG39008.1"/>
    </source>
</evidence>
<dbReference type="Proteomes" id="UP000649955">
    <property type="component" value="Unassembled WGS sequence"/>
</dbReference>
<comment type="caution">
    <text evidence="1">The sequence shown here is derived from an EMBL/GenBank/DDBJ whole genome shotgun (WGS) entry which is preliminary data.</text>
</comment>
<sequence>MSVELIAKEIPEIAKLYFASDLSKLKPDSPRNRIVRRLLEKDEQVGKLKSKFGKTSDAEKVPARNLRGFNEFLDANPAFVNHLAKAGITIRFGSGHASGLGGLYTHADRTVHLERGVERTSPGIFLRLLLHEMGHASFEQMLMTTNPSTLNQDEQAFRDAWTVLRRNDGQYLLGLDLGEGREPAERKKYQAGNFSEFCAENFMHRVTAPDLLNKHLTEINKPGSHIPQDIRDAWRDAIVVLDKYERLLLRHS</sequence>
<accession>A0ABQ3KQD0</accession>
<keyword evidence="2" id="KW-1185">Reference proteome</keyword>
<dbReference type="RefSeq" id="WP_191315636.1">
    <property type="nucleotide sequence ID" value="NZ_BNAW01000046.1"/>
</dbReference>
<gene>
    <name evidence="1" type="ORF">GCM10017567_70160</name>
</gene>
<reference evidence="2" key="1">
    <citation type="journal article" date="2019" name="Int. J. Syst. Evol. Microbiol.">
        <title>The Global Catalogue of Microorganisms (GCM) 10K type strain sequencing project: providing services to taxonomists for standard genome sequencing and annotation.</title>
        <authorList>
            <consortium name="The Broad Institute Genomics Platform"/>
            <consortium name="The Broad Institute Genome Sequencing Center for Infectious Disease"/>
            <person name="Wu L."/>
            <person name="Ma J."/>
        </authorList>
    </citation>
    <scope>NUCLEOTIDE SEQUENCE [LARGE SCALE GENOMIC DNA]</scope>
    <source>
        <strain evidence="2">CGMCC 4.7680</strain>
    </source>
</reference>
<protein>
    <submittedName>
        <fullName evidence="1">Uncharacterized protein</fullName>
    </submittedName>
</protein>